<comment type="caution">
    <text evidence="1">The sequence shown here is derived from an EMBL/GenBank/DDBJ whole genome shotgun (WGS) entry which is preliminary data.</text>
</comment>
<evidence type="ECO:0000313" key="1">
    <source>
        <dbReference type="EMBL" id="CAI6377031.1"/>
    </source>
</evidence>
<dbReference type="Proteomes" id="UP001160148">
    <property type="component" value="Unassembled WGS sequence"/>
</dbReference>
<proteinExistence type="predicted"/>
<keyword evidence="2" id="KW-1185">Reference proteome</keyword>
<sequence>MYIASVIDEGNKEYTTSVDSSINRRSLIPRARFKGGNIEGEGCDSGIMDNISPIIENIRFNSSYLISIFCLAVSIRITIPKPSPTPQLNSELAMIPTLKNLRSSKSSTYVVQSINGDGFCT</sequence>
<organism evidence="1 2">
    <name type="scientific">Macrosiphum euphorbiae</name>
    <name type="common">potato aphid</name>
    <dbReference type="NCBI Taxonomy" id="13131"/>
    <lineage>
        <taxon>Eukaryota</taxon>
        <taxon>Metazoa</taxon>
        <taxon>Ecdysozoa</taxon>
        <taxon>Arthropoda</taxon>
        <taxon>Hexapoda</taxon>
        <taxon>Insecta</taxon>
        <taxon>Pterygota</taxon>
        <taxon>Neoptera</taxon>
        <taxon>Paraneoptera</taxon>
        <taxon>Hemiptera</taxon>
        <taxon>Sternorrhyncha</taxon>
        <taxon>Aphidomorpha</taxon>
        <taxon>Aphidoidea</taxon>
        <taxon>Aphididae</taxon>
        <taxon>Macrosiphini</taxon>
        <taxon>Macrosiphum</taxon>
    </lineage>
</organism>
<dbReference type="EMBL" id="CARXXK010001628">
    <property type="protein sequence ID" value="CAI6377031.1"/>
    <property type="molecule type" value="Genomic_DNA"/>
</dbReference>
<accession>A0AAV0YC36</accession>
<name>A0AAV0YC36_9HEMI</name>
<dbReference type="AlphaFoldDB" id="A0AAV0YC36"/>
<evidence type="ECO:0000313" key="2">
    <source>
        <dbReference type="Proteomes" id="UP001160148"/>
    </source>
</evidence>
<reference evidence="1 2" key="1">
    <citation type="submission" date="2023-01" db="EMBL/GenBank/DDBJ databases">
        <authorList>
            <person name="Whitehead M."/>
        </authorList>
    </citation>
    <scope>NUCLEOTIDE SEQUENCE [LARGE SCALE GENOMIC DNA]</scope>
</reference>
<gene>
    <name evidence="1" type="ORF">MEUPH1_LOCUS30345</name>
</gene>
<protein>
    <submittedName>
        <fullName evidence="1">Uncharacterized protein</fullName>
    </submittedName>
</protein>